<feature type="chain" id="PRO_5024386252" evidence="8">
    <location>
        <begin position="21"/>
        <end position="199"/>
    </location>
</feature>
<accession>A0A5M8PXR6</accession>
<dbReference type="InterPro" id="IPR008947">
    <property type="entry name" value="PLipase_C/P1_nuclease_dom_sf"/>
</dbReference>
<sequence length="199" mass="21080">MYYHITTALALLSLSPRARAWGVVGHATVATIATNYLTPAAKTYVSSILGPGVTMASVASWADDYRYTSAGRFSAPYHFIDAADSPPTTCSVNLSRDCLPPGCIVRAIANYTSQAQTADLPPPLRKQALAFLIHFLGDVTQPLHTEGELVGGNDIPVLWAGAPTNLHACWDTQMVEKAAAAREWHGRRGGVCGQAGGAD</sequence>
<keyword evidence="8" id="KW-0732">Signal</keyword>
<evidence type="ECO:0000313" key="9">
    <source>
        <dbReference type="EMBL" id="KAA6414521.1"/>
    </source>
</evidence>
<dbReference type="SUPFAM" id="SSF48537">
    <property type="entry name" value="Phospholipase C/P1 nuclease"/>
    <property type="match status" value="1"/>
</dbReference>
<reference evidence="9 10" key="1">
    <citation type="submission" date="2019-09" db="EMBL/GenBank/DDBJ databases">
        <title>The hologenome of the rock-dwelling lichen Lasallia pustulata.</title>
        <authorList>
            <person name="Greshake Tzovaras B."/>
            <person name="Segers F."/>
            <person name="Bicker A."/>
            <person name="Dal Grande F."/>
            <person name="Otte J."/>
            <person name="Hankeln T."/>
            <person name="Schmitt I."/>
            <person name="Ebersberger I."/>
        </authorList>
    </citation>
    <scope>NUCLEOTIDE SEQUENCE [LARGE SCALE GENOMIC DNA]</scope>
    <source>
        <strain evidence="9">A1-1</strain>
    </source>
</reference>
<evidence type="ECO:0000256" key="4">
    <source>
        <dbReference type="ARBA" id="ARBA00022759"/>
    </source>
</evidence>
<feature type="signal peptide" evidence="8">
    <location>
        <begin position="1"/>
        <end position="20"/>
    </location>
</feature>
<dbReference type="GO" id="GO:0003676">
    <property type="term" value="F:nucleic acid binding"/>
    <property type="evidence" value="ECO:0007669"/>
    <property type="project" value="InterPro"/>
</dbReference>
<comment type="caution">
    <text evidence="9">The sequence shown here is derived from an EMBL/GenBank/DDBJ whole genome shotgun (WGS) entry which is preliminary data.</text>
</comment>
<dbReference type="GO" id="GO:0016788">
    <property type="term" value="F:hydrolase activity, acting on ester bonds"/>
    <property type="evidence" value="ECO:0007669"/>
    <property type="project" value="InterPro"/>
</dbReference>
<dbReference type="PANTHER" id="PTHR33146:SF26">
    <property type="entry name" value="ENDONUCLEASE 4"/>
    <property type="match status" value="1"/>
</dbReference>
<dbReference type="InterPro" id="IPR003154">
    <property type="entry name" value="S1/P1nuclease"/>
</dbReference>
<dbReference type="EMBL" id="VXIT01000002">
    <property type="protein sequence ID" value="KAA6414521.1"/>
    <property type="molecule type" value="Genomic_DNA"/>
</dbReference>
<evidence type="ECO:0000256" key="1">
    <source>
        <dbReference type="ARBA" id="ARBA00009547"/>
    </source>
</evidence>
<dbReference type="GO" id="GO:0046872">
    <property type="term" value="F:metal ion binding"/>
    <property type="evidence" value="ECO:0007669"/>
    <property type="project" value="UniProtKB-KW"/>
</dbReference>
<evidence type="ECO:0000256" key="5">
    <source>
        <dbReference type="ARBA" id="ARBA00022801"/>
    </source>
</evidence>
<keyword evidence="5" id="KW-0378">Hydrolase</keyword>
<organism evidence="9 10">
    <name type="scientific">Lasallia pustulata</name>
    <dbReference type="NCBI Taxonomy" id="136370"/>
    <lineage>
        <taxon>Eukaryota</taxon>
        <taxon>Fungi</taxon>
        <taxon>Dikarya</taxon>
        <taxon>Ascomycota</taxon>
        <taxon>Pezizomycotina</taxon>
        <taxon>Lecanoromycetes</taxon>
        <taxon>OSLEUM clade</taxon>
        <taxon>Umbilicariomycetidae</taxon>
        <taxon>Umbilicariales</taxon>
        <taxon>Umbilicariaceae</taxon>
        <taxon>Lasallia</taxon>
    </lineage>
</organism>
<dbReference type="Proteomes" id="UP000324767">
    <property type="component" value="Unassembled WGS sequence"/>
</dbReference>
<dbReference type="PANTHER" id="PTHR33146">
    <property type="entry name" value="ENDONUCLEASE 4"/>
    <property type="match status" value="1"/>
</dbReference>
<evidence type="ECO:0000313" key="10">
    <source>
        <dbReference type="Proteomes" id="UP000324767"/>
    </source>
</evidence>
<dbReference type="Gene3D" id="1.10.575.10">
    <property type="entry name" value="P1 Nuclease"/>
    <property type="match status" value="1"/>
</dbReference>
<name>A0A5M8PXR6_9LECA</name>
<dbReference type="CDD" id="cd11010">
    <property type="entry name" value="S1-P1_nuclease"/>
    <property type="match status" value="1"/>
</dbReference>
<keyword evidence="4" id="KW-0255">Endonuclease</keyword>
<dbReference type="OrthoDB" id="441446at2759"/>
<evidence type="ECO:0000256" key="2">
    <source>
        <dbReference type="ARBA" id="ARBA00022722"/>
    </source>
</evidence>
<protein>
    <submittedName>
        <fullName evidence="9">S1 P1 nuclease</fullName>
    </submittedName>
</protein>
<dbReference type="GO" id="GO:0004519">
    <property type="term" value="F:endonuclease activity"/>
    <property type="evidence" value="ECO:0007669"/>
    <property type="project" value="UniProtKB-KW"/>
</dbReference>
<evidence type="ECO:0000256" key="8">
    <source>
        <dbReference type="SAM" id="SignalP"/>
    </source>
</evidence>
<keyword evidence="6" id="KW-1015">Disulfide bond</keyword>
<evidence type="ECO:0000256" key="3">
    <source>
        <dbReference type="ARBA" id="ARBA00022723"/>
    </source>
</evidence>
<evidence type="ECO:0000256" key="7">
    <source>
        <dbReference type="ARBA" id="ARBA00023180"/>
    </source>
</evidence>
<proteinExistence type="inferred from homology"/>
<keyword evidence="7" id="KW-0325">Glycoprotein</keyword>
<keyword evidence="2" id="KW-0540">Nuclease</keyword>
<gene>
    <name evidence="9" type="ORF">FRX48_01270</name>
</gene>
<comment type="similarity">
    <text evidence="1">Belongs to the nuclease type I family.</text>
</comment>
<dbReference type="AlphaFoldDB" id="A0A5M8PXR6"/>
<dbReference type="GO" id="GO:0006308">
    <property type="term" value="P:DNA catabolic process"/>
    <property type="evidence" value="ECO:0007669"/>
    <property type="project" value="InterPro"/>
</dbReference>
<evidence type="ECO:0000256" key="6">
    <source>
        <dbReference type="ARBA" id="ARBA00023157"/>
    </source>
</evidence>
<keyword evidence="3" id="KW-0479">Metal-binding</keyword>
<dbReference type="Pfam" id="PF02265">
    <property type="entry name" value="S1-P1_nuclease"/>
    <property type="match status" value="1"/>
</dbReference>